<accession>W4VS29</accession>
<reference evidence="7" key="1">
    <citation type="journal article" date="2014" name="PLoS ONE">
        <title>Diversity of conotoxin gene superfamilies in the venomous snail, Conus victoriae.</title>
        <authorList>
            <person name="Robinson S.D."/>
            <person name="Safavi-Hemami H."/>
            <person name="McIntosh L.D."/>
            <person name="Purcell A.W."/>
            <person name="Norton R.S."/>
            <person name="Papenfuss A.T."/>
        </authorList>
    </citation>
    <scope>NUCLEOTIDE SEQUENCE</scope>
    <source>
        <tissue evidence="7">Venom gland</tissue>
    </source>
</reference>
<evidence type="ECO:0000256" key="6">
    <source>
        <dbReference type="RuleBase" id="RU367125"/>
    </source>
</evidence>
<feature type="signal peptide" evidence="6">
    <location>
        <begin position="1"/>
        <end position="22"/>
    </location>
</feature>
<keyword evidence="2 6" id="KW-0964">Secreted</keyword>
<dbReference type="EMBL" id="GAIH01000093">
    <property type="protein sequence ID" value="JAB84624.1"/>
    <property type="molecule type" value="mRNA"/>
</dbReference>
<comment type="subcellular location">
    <subcellularLocation>
        <location evidence="1 6">Secreted</location>
    </subcellularLocation>
</comment>
<dbReference type="GO" id="GO:0090729">
    <property type="term" value="F:toxin activity"/>
    <property type="evidence" value="ECO:0007669"/>
    <property type="project" value="UniProtKB-UniRule"/>
</dbReference>
<evidence type="ECO:0000313" key="7">
    <source>
        <dbReference type="EMBL" id="JAB84624.1"/>
    </source>
</evidence>
<dbReference type="Pfam" id="PF16981">
    <property type="entry name" value="Chi-conotoxin"/>
    <property type="match status" value="1"/>
</dbReference>
<comment type="similarity">
    <text evidence="6">Belongs to the conotoxin T superfamily.</text>
</comment>
<protein>
    <recommendedName>
        <fullName evidence="6">Conotoxin</fullName>
    </recommendedName>
</protein>
<dbReference type="AlphaFoldDB" id="W4VS29"/>
<evidence type="ECO:0000256" key="4">
    <source>
        <dbReference type="ARBA" id="ARBA00022729"/>
    </source>
</evidence>
<feature type="chain" id="PRO_5028501581" description="Conotoxin" evidence="6">
    <location>
        <begin position="23"/>
        <end position="75"/>
    </location>
</feature>
<dbReference type="GO" id="GO:0005576">
    <property type="term" value="C:extracellular region"/>
    <property type="evidence" value="ECO:0007669"/>
    <property type="project" value="UniProtKB-SubCell"/>
</dbReference>
<evidence type="ECO:0000256" key="2">
    <source>
        <dbReference type="ARBA" id="ARBA00022525"/>
    </source>
</evidence>
<reference evidence="7" key="2">
    <citation type="submission" date="2015-04" db="EMBL/GenBank/DDBJ databases">
        <authorList>
            <person name="Robinson S.D."/>
            <person name="Li Q."/>
            <person name="Bandyopadhyay P.K."/>
            <person name="Gajewiak J."/>
            <person name="Yandell M."/>
            <person name="Papenfuss A.T."/>
            <person name="Purcell A.W."/>
            <person name="Olivera B.M."/>
            <person name="Norton R.S."/>
            <person name="Safavi-Hemami H."/>
        </authorList>
    </citation>
    <scope>NUCLEOTIDE SEQUENCE</scope>
    <source>
        <tissue evidence="7">Venom gland</tissue>
    </source>
</reference>
<dbReference type="InterPro" id="IPR031565">
    <property type="entry name" value="T-conotoxin"/>
</dbReference>
<keyword evidence="3 6" id="KW-0800">Toxin</keyword>
<name>W4VS29_CONVC</name>
<keyword evidence="4 6" id="KW-0732">Signal</keyword>
<evidence type="ECO:0000256" key="1">
    <source>
        <dbReference type="ARBA" id="ARBA00004613"/>
    </source>
</evidence>
<evidence type="ECO:0000256" key="5">
    <source>
        <dbReference type="ARBA" id="ARBA00023157"/>
    </source>
</evidence>
<organism evidence="7">
    <name type="scientific">Conus victoriae</name>
    <name type="common">Queen Victoria cone</name>
    <dbReference type="NCBI Taxonomy" id="319920"/>
    <lineage>
        <taxon>Eukaryota</taxon>
        <taxon>Metazoa</taxon>
        <taxon>Spiralia</taxon>
        <taxon>Lophotrochozoa</taxon>
        <taxon>Mollusca</taxon>
        <taxon>Gastropoda</taxon>
        <taxon>Caenogastropoda</taxon>
        <taxon>Neogastropoda</taxon>
        <taxon>Conoidea</taxon>
        <taxon>Conidae</taxon>
        <taxon>Conus</taxon>
        <taxon>Cylinder</taxon>
    </lineage>
</organism>
<evidence type="ECO:0000256" key="3">
    <source>
        <dbReference type="ARBA" id="ARBA00022656"/>
    </source>
</evidence>
<sequence length="75" mass="8244">MRCLPIFIILLLLIASAPSVDAQPKTKDDVSLASLHAQPKTKDDVSLASLHDNIKSTLQTLWNKRCCPPVIWCCG</sequence>
<proteinExistence type="evidence at transcript level"/>
<keyword evidence="5" id="KW-1015">Disulfide bond</keyword>